<keyword evidence="7" id="KW-0269">Exonuclease</keyword>
<dbReference type="InterPro" id="IPR027417">
    <property type="entry name" value="P-loop_NTPase"/>
</dbReference>
<name>A0A381T3S0_9ZZZZ</name>
<organism evidence="18">
    <name type="scientific">marine metagenome</name>
    <dbReference type="NCBI Taxonomy" id="408172"/>
    <lineage>
        <taxon>unclassified sequences</taxon>
        <taxon>metagenomes</taxon>
        <taxon>ecological metagenomes</taxon>
    </lineage>
</organism>
<accession>A0A381T3S0</accession>
<dbReference type="GO" id="GO:0005829">
    <property type="term" value="C:cytosol"/>
    <property type="evidence" value="ECO:0007669"/>
    <property type="project" value="TreeGrafter"/>
</dbReference>
<evidence type="ECO:0000256" key="3">
    <source>
        <dbReference type="ARBA" id="ARBA00022741"/>
    </source>
</evidence>
<evidence type="ECO:0000256" key="11">
    <source>
        <dbReference type="ARBA" id="ARBA00023204"/>
    </source>
</evidence>
<evidence type="ECO:0000256" key="10">
    <source>
        <dbReference type="ARBA" id="ARBA00023125"/>
    </source>
</evidence>
<protein>
    <recommendedName>
        <fullName evidence="14">DNA 3'-5' helicase</fullName>
        <ecNumber evidence="14">5.6.2.4</ecNumber>
    </recommendedName>
</protein>
<dbReference type="InterPro" id="IPR004586">
    <property type="entry name" value="RecB"/>
</dbReference>
<evidence type="ECO:0000259" key="16">
    <source>
        <dbReference type="PROSITE" id="PS51198"/>
    </source>
</evidence>
<dbReference type="Gene3D" id="1.10.486.10">
    <property type="entry name" value="PCRA, domain 4"/>
    <property type="match status" value="1"/>
</dbReference>
<dbReference type="InterPro" id="IPR014016">
    <property type="entry name" value="UvrD-like_ATP-bd"/>
</dbReference>
<evidence type="ECO:0000256" key="8">
    <source>
        <dbReference type="ARBA" id="ARBA00022840"/>
    </source>
</evidence>
<evidence type="ECO:0000256" key="1">
    <source>
        <dbReference type="ARBA" id="ARBA00022722"/>
    </source>
</evidence>
<dbReference type="GO" id="GO:0009338">
    <property type="term" value="C:exodeoxyribonuclease V complex"/>
    <property type="evidence" value="ECO:0007669"/>
    <property type="project" value="TreeGrafter"/>
</dbReference>
<keyword evidence="11" id="KW-0234">DNA repair</keyword>
<evidence type="ECO:0000259" key="17">
    <source>
        <dbReference type="PROSITE" id="PS51217"/>
    </source>
</evidence>
<dbReference type="PROSITE" id="PS51198">
    <property type="entry name" value="UVRD_HELICASE_ATP_BIND"/>
    <property type="match status" value="1"/>
</dbReference>
<keyword evidence="9" id="KW-0460">Magnesium</keyword>
<dbReference type="CDD" id="cd22352">
    <property type="entry name" value="RecB_C-like"/>
    <property type="match status" value="1"/>
</dbReference>
<keyword evidence="12" id="KW-0413">Isomerase</keyword>
<keyword evidence="6" id="KW-0347">Helicase</keyword>
<dbReference type="EMBL" id="UINC01003904">
    <property type="protein sequence ID" value="SVA10211.1"/>
    <property type="molecule type" value="Genomic_DNA"/>
</dbReference>
<keyword evidence="5" id="KW-0378">Hydrolase</keyword>
<feature type="domain" description="UvrD-like helicase ATP-binding" evidence="16">
    <location>
        <begin position="1"/>
        <end position="444"/>
    </location>
</feature>
<dbReference type="InterPro" id="IPR000212">
    <property type="entry name" value="DNA_helicase_UvrD/REP"/>
</dbReference>
<evidence type="ECO:0000256" key="2">
    <source>
        <dbReference type="ARBA" id="ARBA00022723"/>
    </source>
</evidence>
<proteinExistence type="inferred from homology"/>
<evidence type="ECO:0000313" key="18">
    <source>
        <dbReference type="EMBL" id="SVA10211.1"/>
    </source>
</evidence>
<gene>
    <name evidence="18" type="ORF">METZ01_LOCUS63065</name>
</gene>
<dbReference type="InterPro" id="IPR014017">
    <property type="entry name" value="DNA_helicase_UvrD-like_C"/>
</dbReference>
<dbReference type="EC" id="5.6.2.4" evidence="14"/>
<dbReference type="GO" id="GO:0046872">
    <property type="term" value="F:metal ion binding"/>
    <property type="evidence" value="ECO:0007669"/>
    <property type="project" value="UniProtKB-KW"/>
</dbReference>
<dbReference type="PROSITE" id="PS51217">
    <property type="entry name" value="UVRD_HELICASE_CTER"/>
    <property type="match status" value="1"/>
</dbReference>
<keyword evidence="8" id="KW-0067">ATP-binding</keyword>
<dbReference type="InterPro" id="IPR038726">
    <property type="entry name" value="PDDEXK_AddAB-type"/>
</dbReference>
<dbReference type="GO" id="GO:0000725">
    <property type="term" value="P:recombinational repair"/>
    <property type="evidence" value="ECO:0007669"/>
    <property type="project" value="TreeGrafter"/>
</dbReference>
<evidence type="ECO:0000256" key="6">
    <source>
        <dbReference type="ARBA" id="ARBA00022806"/>
    </source>
</evidence>
<evidence type="ECO:0000256" key="14">
    <source>
        <dbReference type="ARBA" id="ARBA00034808"/>
    </source>
</evidence>
<keyword evidence="2" id="KW-0479">Metal-binding</keyword>
<evidence type="ECO:0000256" key="12">
    <source>
        <dbReference type="ARBA" id="ARBA00023235"/>
    </source>
</evidence>
<comment type="catalytic activity">
    <reaction evidence="15">
        <text>ATP + H2O = ADP + phosphate + H(+)</text>
        <dbReference type="Rhea" id="RHEA:13065"/>
        <dbReference type="ChEBI" id="CHEBI:15377"/>
        <dbReference type="ChEBI" id="CHEBI:15378"/>
        <dbReference type="ChEBI" id="CHEBI:30616"/>
        <dbReference type="ChEBI" id="CHEBI:43474"/>
        <dbReference type="ChEBI" id="CHEBI:456216"/>
        <dbReference type="EC" id="5.6.2.4"/>
    </reaction>
</comment>
<dbReference type="PANTHER" id="PTHR11070">
    <property type="entry name" value="UVRD / RECB / PCRA DNA HELICASE FAMILY MEMBER"/>
    <property type="match status" value="1"/>
</dbReference>
<dbReference type="GO" id="GO:0003677">
    <property type="term" value="F:DNA binding"/>
    <property type="evidence" value="ECO:0007669"/>
    <property type="project" value="UniProtKB-KW"/>
</dbReference>
<dbReference type="Gene3D" id="3.90.320.10">
    <property type="match status" value="1"/>
</dbReference>
<keyword evidence="10" id="KW-0238">DNA-binding</keyword>
<evidence type="ECO:0000256" key="15">
    <source>
        <dbReference type="ARBA" id="ARBA00048988"/>
    </source>
</evidence>
<dbReference type="InterPro" id="IPR011335">
    <property type="entry name" value="Restrct_endonuc-II-like"/>
</dbReference>
<dbReference type="PANTHER" id="PTHR11070:SF23">
    <property type="entry name" value="RECBCD ENZYME SUBUNIT RECB"/>
    <property type="match status" value="1"/>
</dbReference>
<dbReference type="Pfam" id="PF00580">
    <property type="entry name" value="UvrD-helicase"/>
    <property type="match status" value="1"/>
</dbReference>
<feature type="domain" description="UvrD-like helicase C-terminal" evidence="17">
    <location>
        <begin position="475"/>
        <end position="736"/>
    </location>
</feature>
<dbReference type="Gene3D" id="3.40.50.300">
    <property type="entry name" value="P-loop containing nucleotide triphosphate hydrolases"/>
    <property type="match status" value="2"/>
</dbReference>
<dbReference type="Gene3D" id="1.10.3170.10">
    <property type="entry name" value="Recbcd, chain B, domain 2"/>
    <property type="match status" value="1"/>
</dbReference>
<dbReference type="Pfam" id="PF13361">
    <property type="entry name" value="UvrD_C"/>
    <property type="match status" value="1"/>
</dbReference>
<dbReference type="NCBIfam" id="TIGR00609">
    <property type="entry name" value="recB"/>
    <property type="match status" value="1"/>
</dbReference>
<dbReference type="AlphaFoldDB" id="A0A381T3S0"/>
<evidence type="ECO:0000256" key="9">
    <source>
        <dbReference type="ARBA" id="ARBA00022842"/>
    </source>
</evidence>
<dbReference type="SUPFAM" id="SSF52540">
    <property type="entry name" value="P-loop containing nucleoside triphosphate hydrolases"/>
    <property type="match status" value="1"/>
</dbReference>
<dbReference type="GO" id="GO:0043138">
    <property type="term" value="F:3'-5' DNA helicase activity"/>
    <property type="evidence" value="ECO:0007669"/>
    <property type="project" value="UniProtKB-EC"/>
</dbReference>
<keyword evidence="3" id="KW-0547">Nucleotide-binding</keyword>
<reference evidence="18" key="1">
    <citation type="submission" date="2018-05" db="EMBL/GenBank/DDBJ databases">
        <authorList>
            <person name="Lanie J.A."/>
            <person name="Ng W.-L."/>
            <person name="Kazmierczak K.M."/>
            <person name="Andrzejewski T.M."/>
            <person name="Davidsen T.M."/>
            <person name="Wayne K.J."/>
            <person name="Tettelin H."/>
            <person name="Glass J.I."/>
            <person name="Rusch D."/>
            <person name="Podicherti R."/>
            <person name="Tsui H.-C.T."/>
            <person name="Winkler M.E."/>
        </authorList>
    </citation>
    <scope>NUCLEOTIDE SEQUENCE</scope>
</reference>
<dbReference type="InterPro" id="IPR011604">
    <property type="entry name" value="PDDEXK-like_dom_sf"/>
</dbReference>
<keyword evidence="1" id="KW-0540">Nuclease</keyword>
<evidence type="ECO:0000256" key="4">
    <source>
        <dbReference type="ARBA" id="ARBA00022763"/>
    </source>
</evidence>
<evidence type="ECO:0000256" key="13">
    <source>
        <dbReference type="ARBA" id="ARBA00034617"/>
    </source>
</evidence>
<keyword evidence="4" id="KW-0227">DNA damage</keyword>
<comment type="catalytic activity">
    <reaction evidence="13">
        <text>Couples ATP hydrolysis with the unwinding of duplex DNA by translocating in the 3'-5' direction.</text>
        <dbReference type="EC" id="5.6.2.4"/>
    </reaction>
</comment>
<dbReference type="Pfam" id="PF12705">
    <property type="entry name" value="PDDEXK_1"/>
    <property type="match status" value="1"/>
</dbReference>
<sequence length="1185" mass="132736">MDSYTVPLTGSNLVEAAAGTGKTWTIAALYLRLVLEKDIAVGNILVVTYTHAATRELRLRIRSRLVEALEACRQGNAGVDPLFAAHSDMDLVLRRLQRAVVDFDEAAIFTIHGFCRRVLAESAFESALPFESELLTDEREILVEVVDDFWRRELYPAGILWVDWLHAGGVSEPEALLEVLDNLSGKPYLRVAPLAEPAAAGPAEKTLMKRFEMLGSLWRTHRQAVEKSLLEDKRLNRTRYRLTSVPGWFRQMDQLLAGLRPDFGLLRKFKHLDRFQATVLAQPGSLKKGSTALSNPFFDACDAFVTSLEELESLYEHRYAVFRHRLLDVVTTELPKRKAARHLQAFDDLLTNLATALDGPSATVLAEKIRTDYPAALIDEFQDTDPVQYRIFRKIYHSTGQPMFMVGDPKQAVYSFRGADVFTYLGARQDADRGYTLGQNWRSTPALINAVNLLFERRAETGAFLLGEIDFHDAQPALVDSPHLTEHALEGPAVVIWKLDRDDTGKPIPKYQAGGRCAAATASEIGRLLALPARIDDTPLKPGDIAVLVRTHAEATTVEDALYSAGIPSVRQSQNSVYRTGEAQQLGRLLIAIIQPGRESLVRAALLTDLMGGDGTLLHSLAATERDWETYVVRFHRYQDLWRDHGFMRMFRELASCEALYQRLLSFDDGERRLTNLLQLAELIHAQGQRRGGMSGLLKWFSAVCHDPPVGDEPSLMRLESDEDRVRIVTVHSSKGLEYPVVFLPFAWSGGLRVTHRQQFVYHDSRSGNQATVDFGSKDFEQNLASACREELAESLRLLYVALTRARSRCYLAWGAVNEAATSPLAWLLHRPIISPGGDPLAALATHFRSLSDADIGHDLERLARRSKGNIELTQIPADQAPAAPSAAIFKTPLAARELNRAPQQSWRLASFSALATGHDSELPDHDSRLVTEAQAGEGEGIFAFPRGARAGTCLHQVFEELDFSDPDNRIREAVIERVLKAHGFGSNWITTIAEMVERVLNTALDPREELRLAAVNREQRVDEMSFYYPMAGFHGRGLSDLIARHGFGDSKMIADSLQRLRFQASAGFMHGFIDLVFEAAGRYYLADYKSNFLGATPDGYRLAQLNEVMAREQYPLQYLIYTVAVHRYLRTRLPDYDYERHFGGAYYLFLRGMDPALGHRCGVFFDRPKKALVEALDNQLRGAE</sequence>
<evidence type="ECO:0000256" key="7">
    <source>
        <dbReference type="ARBA" id="ARBA00022839"/>
    </source>
</evidence>
<dbReference type="GO" id="GO:0008854">
    <property type="term" value="F:exodeoxyribonuclease V activity"/>
    <property type="evidence" value="ECO:0007669"/>
    <property type="project" value="InterPro"/>
</dbReference>
<dbReference type="SUPFAM" id="SSF52980">
    <property type="entry name" value="Restriction endonuclease-like"/>
    <property type="match status" value="1"/>
</dbReference>
<dbReference type="GO" id="GO:0005524">
    <property type="term" value="F:ATP binding"/>
    <property type="evidence" value="ECO:0007669"/>
    <property type="project" value="UniProtKB-KW"/>
</dbReference>
<evidence type="ECO:0000256" key="5">
    <source>
        <dbReference type="ARBA" id="ARBA00022801"/>
    </source>
</evidence>
<dbReference type="HAMAP" id="MF_01485">
    <property type="entry name" value="RecB"/>
    <property type="match status" value="1"/>
</dbReference>